<name>A0A4P7VNM7_9BACT</name>
<protein>
    <submittedName>
        <fullName evidence="7">Outer membrane protein assembly factor</fullName>
    </submittedName>
</protein>
<keyword evidence="4" id="KW-0472">Membrane</keyword>
<dbReference type="AlphaFoldDB" id="A0A4P7VNM7"/>
<accession>A0A4P7VNM7</accession>
<sequence>MSKLSGKLLFRIIGLLAVASLWGCSSTKHVPKGEYLVESVDIKIEDNKDISPVELVNFLRQTPNHKVLGFLKLQLATYNMSGSDTTKWFNRWVRKLGQPPVIYDQALTEASAYQLRQALVNRGYMGTVVEIDTVRRDNKKKIDVTYHITTGEPHYISTINYNLPDSAIAGIVMSDTLSFTVKPGDLLDRNKLDEERIRITELLRDKGYYTFNKEYITFTADTLAGARDVNLTMNLRRPHLSGSDNDSTALHKIYTIRNIIFVTDYNPGQNYGNYDFHALDSVRYRDITVLYGEDRYLRPQVLYDACYMKAGGRYNASEVDRTYEALGRFGILRYVNIDMRQVGAVGDDVMLDAYVLLTRGKKQGISLELEGTNSEGDLGFGVGLTYQHRNLARGSELLTAKFRTSYESLSGDFNGLINNRYMEYAGEVGITFPQFEAPFLSYNFKQKVRATTEFAVSFNYQERPEYTRIIAGAAWKYHWASRQNNLRHRFDLVDINYVYLPRSTIDFINQIAPSNPLLRYSYEDHFIMRTGYSYYRTNKRMIASGALRRYALQPSVFTIRATFEAAGNLLYGISSLTGQKRHEGAYKVFGIQYAQYVKADADYTFTRNFNERSSIAFHAGLGIGVPYGNSSMLPFEKRFFAGGANGVRGWGVRTLGPGSYDAKNSVTDFINQCGDIRLDLSVEYRAKLFWVMEGALFADAGNIWTIHNYENQPGGMFKFNKFYKELAAAYGIGLRLDFTYFLLRLDLGMKAYNPAQNQERWPLFHPRWGRDATFHFSVGYPF</sequence>
<evidence type="ECO:0000256" key="4">
    <source>
        <dbReference type="ARBA" id="ARBA00023136"/>
    </source>
</evidence>
<dbReference type="RefSeq" id="WP_136410222.1">
    <property type="nucleotide sequence ID" value="NZ_CP039393.1"/>
</dbReference>
<evidence type="ECO:0000256" key="3">
    <source>
        <dbReference type="ARBA" id="ARBA00022729"/>
    </source>
</evidence>
<keyword evidence="8" id="KW-1185">Reference proteome</keyword>
<dbReference type="EMBL" id="CP039393">
    <property type="protein sequence ID" value="QCD35551.1"/>
    <property type="molecule type" value="Genomic_DNA"/>
</dbReference>
<dbReference type="Gene3D" id="3.10.20.310">
    <property type="entry name" value="membrane protein fhac"/>
    <property type="match status" value="1"/>
</dbReference>
<reference evidence="7 8" key="1">
    <citation type="submission" date="2019-02" db="EMBL/GenBank/DDBJ databases">
        <title>Isolation and identification of novel species under the genus Muribaculum.</title>
        <authorList>
            <person name="Miyake S."/>
            <person name="Ding Y."/>
            <person name="Low A."/>
            <person name="Soh M."/>
            <person name="Seedorf H."/>
        </authorList>
    </citation>
    <scope>NUCLEOTIDE SEQUENCE [LARGE SCALE GENOMIC DNA]</scope>
    <source>
        <strain evidence="7 8">TLL-A4</strain>
    </source>
</reference>
<evidence type="ECO:0000256" key="2">
    <source>
        <dbReference type="ARBA" id="ARBA00022692"/>
    </source>
</evidence>
<dbReference type="Proteomes" id="UP000297031">
    <property type="component" value="Chromosome"/>
</dbReference>
<dbReference type="PANTHER" id="PTHR12815:SF47">
    <property type="entry name" value="TRANSLOCATION AND ASSEMBLY MODULE SUBUNIT TAMA"/>
    <property type="match status" value="1"/>
</dbReference>
<dbReference type="InterPro" id="IPR039910">
    <property type="entry name" value="D15-like"/>
</dbReference>
<dbReference type="Gene3D" id="2.40.160.50">
    <property type="entry name" value="membrane protein fhac: a member of the omp85/tpsb transporter family"/>
    <property type="match status" value="1"/>
</dbReference>
<dbReference type="Pfam" id="PF01103">
    <property type="entry name" value="Omp85"/>
    <property type="match status" value="1"/>
</dbReference>
<evidence type="ECO:0000259" key="6">
    <source>
        <dbReference type="Pfam" id="PF01103"/>
    </source>
</evidence>
<dbReference type="KEGG" id="mgod:E7746_06415"/>
<keyword evidence="3" id="KW-0732">Signal</keyword>
<dbReference type="InterPro" id="IPR000184">
    <property type="entry name" value="Bac_surfAg_D15"/>
</dbReference>
<dbReference type="PANTHER" id="PTHR12815">
    <property type="entry name" value="SORTING AND ASSEMBLY MACHINERY SAMM50 PROTEIN FAMILY MEMBER"/>
    <property type="match status" value="1"/>
</dbReference>
<keyword evidence="2" id="KW-0812">Transmembrane</keyword>
<comment type="subcellular location">
    <subcellularLocation>
        <location evidence="1">Membrane</location>
    </subcellularLocation>
</comment>
<evidence type="ECO:0000256" key="5">
    <source>
        <dbReference type="ARBA" id="ARBA00023237"/>
    </source>
</evidence>
<evidence type="ECO:0000313" key="7">
    <source>
        <dbReference type="EMBL" id="QCD35551.1"/>
    </source>
</evidence>
<keyword evidence="5" id="KW-0998">Cell outer membrane</keyword>
<proteinExistence type="predicted"/>
<dbReference type="GO" id="GO:0019867">
    <property type="term" value="C:outer membrane"/>
    <property type="evidence" value="ECO:0007669"/>
    <property type="project" value="InterPro"/>
</dbReference>
<evidence type="ECO:0000256" key="1">
    <source>
        <dbReference type="ARBA" id="ARBA00004370"/>
    </source>
</evidence>
<gene>
    <name evidence="7" type="ORF">E7746_06415</name>
</gene>
<organism evidence="7 8">
    <name type="scientific">Muribaculum gordoncarteri</name>
    <dbReference type="NCBI Taxonomy" id="2530390"/>
    <lineage>
        <taxon>Bacteria</taxon>
        <taxon>Pseudomonadati</taxon>
        <taxon>Bacteroidota</taxon>
        <taxon>Bacteroidia</taxon>
        <taxon>Bacteroidales</taxon>
        <taxon>Muribaculaceae</taxon>
        <taxon>Muribaculum</taxon>
    </lineage>
</organism>
<dbReference type="OrthoDB" id="9814535at2"/>
<feature type="domain" description="Bacterial surface antigen (D15)" evidence="6">
    <location>
        <begin position="516"/>
        <end position="782"/>
    </location>
</feature>
<evidence type="ECO:0000313" key="8">
    <source>
        <dbReference type="Proteomes" id="UP000297031"/>
    </source>
</evidence>